<proteinExistence type="predicted"/>
<dbReference type="GeneTree" id="ENSGT01030000235064"/>
<dbReference type="AlphaFoldDB" id="A0A3B5LAV0"/>
<dbReference type="Proteomes" id="UP000261380">
    <property type="component" value="Unplaced"/>
</dbReference>
<protein>
    <submittedName>
        <fullName evidence="2">Uncharacterized protein</fullName>
    </submittedName>
</protein>
<evidence type="ECO:0000313" key="2">
    <source>
        <dbReference type="Ensembl" id="ENSXCOP00000004999.1"/>
    </source>
</evidence>
<reference evidence="2" key="1">
    <citation type="submission" date="2025-08" db="UniProtKB">
        <authorList>
            <consortium name="Ensembl"/>
        </authorList>
    </citation>
    <scope>IDENTIFICATION</scope>
</reference>
<keyword evidence="1" id="KW-0812">Transmembrane</keyword>
<evidence type="ECO:0000313" key="3">
    <source>
        <dbReference type="Proteomes" id="UP000261380"/>
    </source>
</evidence>
<evidence type="ECO:0000256" key="1">
    <source>
        <dbReference type="SAM" id="Phobius"/>
    </source>
</evidence>
<organism evidence="2 3">
    <name type="scientific">Xiphophorus couchianus</name>
    <name type="common">Monterrey platyfish</name>
    <dbReference type="NCBI Taxonomy" id="32473"/>
    <lineage>
        <taxon>Eukaryota</taxon>
        <taxon>Metazoa</taxon>
        <taxon>Chordata</taxon>
        <taxon>Craniata</taxon>
        <taxon>Vertebrata</taxon>
        <taxon>Euteleostomi</taxon>
        <taxon>Actinopterygii</taxon>
        <taxon>Neopterygii</taxon>
        <taxon>Teleostei</taxon>
        <taxon>Neoteleostei</taxon>
        <taxon>Acanthomorphata</taxon>
        <taxon>Ovalentaria</taxon>
        <taxon>Atherinomorphae</taxon>
        <taxon>Cyprinodontiformes</taxon>
        <taxon>Poeciliidae</taxon>
        <taxon>Poeciliinae</taxon>
        <taxon>Xiphophorus</taxon>
    </lineage>
</organism>
<keyword evidence="1" id="KW-0472">Membrane</keyword>
<keyword evidence="1" id="KW-1133">Transmembrane helix</keyword>
<feature type="transmembrane region" description="Helical" evidence="1">
    <location>
        <begin position="12"/>
        <end position="35"/>
    </location>
</feature>
<keyword evidence="3" id="KW-1185">Reference proteome</keyword>
<sequence length="92" mass="10136">LPDLISSEEKLTMLLMKLSLIITCLIFFQSPSVVLSPSSRQMDSRASFTAAGGLAMDRTSTRCCFFIDFTATEQEGNETQTGQDGGRMWTES</sequence>
<accession>A0A3B5LAV0</accession>
<dbReference type="Ensembl" id="ENSXCOT00000005059.1">
    <property type="protein sequence ID" value="ENSXCOP00000004999.1"/>
    <property type="gene ID" value="ENSXCOG00000003922.1"/>
</dbReference>
<name>A0A3B5LAV0_9TELE</name>
<reference evidence="2" key="2">
    <citation type="submission" date="2025-09" db="UniProtKB">
        <authorList>
            <consortium name="Ensembl"/>
        </authorList>
    </citation>
    <scope>IDENTIFICATION</scope>
</reference>